<evidence type="ECO:0000256" key="1">
    <source>
        <dbReference type="PROSITE-ProRule" id="PRU00117"/>
    </source>
</evidence>
<dbReference type="InterPro" id="IPR036612">
    <property type="entry name" value="KH_dom_type_1_sf"/>
</dbReference>
<dbReference type="PROSITE" id="PS50084">
    <property type="entry name" value="KH_TYPE_1"/>
    <property type="match status" value="1"/>
</dbReference>
<dbReference type="Pfam" id="PF06159">
    <property type="entry name" value="TRAPPC13_N"/>
    <property type="match status" value="1"/>
</dbReference>
<evidence type="ECO:0000259" key="3">
    <source>
        <dbReference type="SMART" id="SM00322"/>
    </source>
</evidence>
<feature type="compositionally biased region" description="Basic and acidic residues" evidence="2">
    <location>
        <begin position="1"/>
        <end position="22"/>
    </location>
</feature>
<dbReference type="FunFam" id="3.30.1370.10:FF:000051">
    <property type="entry name" value="Putative kh domain-containing protein"/>
    <property type="match status" value="1"/>
</dbReference>
<dbReference type="PANTHER" id="PTHR15744">
    <property type="entry name" value="BLOM7"/>
    <property type="match status" value="1"/>
</dbReference>
<dbReference type="GO" id="GO:0005634">
    <property type="term" value="C:nucleus"/>
    <property type="evidence" value="ECO:0007669"/>
    <property type="project" value="InterPro"/>
</dbReference>
<dbReference type="InterPro" id="IPR056149">
    <property type="entry name" value="PRP5/DDX46/KHDC4_KH"/>
</dbReference>
<feature type="region of interest" description="Disordered" evidence="2">
    <location>
        <begin position="1"/>
        <end position="63"/>
    </location>
</feature>
<feature type="compositionally biased region" description="Low complexity" evidence="2">
    <location>
        <begin position="351"/>
        <end position="395"/>
    </location>
</feature>
<dbReference type="InterPro" id="IPR055256">
    <property type="entry name" value="KH_1_KHDC4/BBP-like"/>
</dbReference>
<protein>
    <recommendedName>
        <fullName evidence="3">K Homology domain-containing protein</fullName>
    </recommendedName>
</protein>
<dbReference type="Pfam" id="PF23469">
    <property type="entry name" value="KH_12"/>
    <property type="match status" value="1"/>
</dbReference>
<dbReference type="InterPro" id="IPR047889">
    <property type="entry name" value="KHDC4_KH-I_second"/>
</dbReference>
<feature type="region of interest" description="Disordered" evidence="2">
    <location>
        <begin position="209"/>
        <end position="230"/>
    </location>
</feature>
<reference evidence="4" key="1">
    <citation type="journal article" date="2023" name="Mol. Phylogenet. Evol.">
        <title>Genome-scale phylogeny and comparative genomics of the fungal order Sordariales.</title>
        <authorList>
            <person name="Hensen N."/>
            <person name="Bonometti L."/>
            <person name="Westerberg I."/>
            <person name="Brannstrom I.O."/>
            <person name="Guillou S."/>
            <person name="Cros-Aarteil S."/>
            <person name="Calhoun S."/>
            <person name="Haridas S."/>
            <person name="Kuo A."/>
            <person name="Mondo S."/>
            <person name="Pangilinan J."/>
            <person name="Riley R."/>
            <person name="LaButti K."/>
            <person name="Andreopoulos B."/>
            <person name="Lipzen A."/>
            <person name="Chen C."/>
            <person name="Yan M."/>
            <person name="Daum C."/>
            <person name="Ng V."/>
            <person name="Clum A."/>
            <person name="Steindorff A."/>
            <person name="Ohm R.A."/>
            <person name="Martin F."/>
            <person name="Silar P."/>
            <person name="Natvig D.O."/>
            <person name="Lalanne C."/>
            <person name="Gautier V."/>
            <person name="Ament-Velasquez S.L."/>
            <person name="Kruys A."/>
            <person name="Hutchinson M.I."/>
            <person name="Powell A.J."/>
            <person name="Barry K."/>
            <person name="Miller A.N."/>
            <person name="Grigoriev I.V."/>
            <person name="Debuchy R."/>
            <person name="Gladieux P."/>
            <person name="Hiltunen Thoren M."/>
            <person name="Johannesson H."/>
        </authorList>
    </citation>
    <scope>NUCLEOTIDE SEQUENCE</scope>
    <source>
        <strain evidence="4">CBS 958.72</strain>
    </source>
</reference>
<dbReference type="Pfam" id="PF22675">
    <property type="entry name" value="KH-I_KHDC4-BBP"/>
    <property type="match status" value="1"/>
</dbReference>
<dbReference type="Pfam" id="PF23647">
    <property type="entry name" value="TRAPPC13_M"/>
    <property type="match status" value="1"/>
</dbReference>
<keyword evidence="1" id="KW-0694">RNA-binding</keyword>
<dbReference type="Gene3D" id="3.30.1370.10">
    <property type="entry name" value="K Homology domain, type 1"/>
    <property type="match status" value="2"/>
</dbReference>
<comment type="caution">
    <text evidence="4">The sequence shown here is derived from an EMBL/GenBank/DDBJ whole genome shotgun (WGS) entry which is preliminary data.</text>
</comment>
<feature type="compositionally biased region" description="Polar residues" evidence="2">
    <location>
        <begin position="97"/>
        <end position="108"/>
    </location>
</feature>
<reference evidence="4" key="2">
    <citation type="submission" date="2023-06" db="EMBL/GenBank/DDBJ databases">
        <authorList>
            <consortium name="Lawrence Berkeley National Laboratory"/>
            <person name="Haridas S."/>
            <person name="Hensen N."/>
            <person name="Bonometti L."/>
            <person name="Westerberg I."/>
            <person name="Brannstrom I.O."/>
            <person name="Guillou S."/>
            <person name="Cros-Aarteil S."/>
            <person name="Calhoun S."/>
            <person name="Kuo A."/>
            <person name="Mondo S."/>
            <person name="Pangilinan J."/>
            <person name="Riley R."/>
            <person name="Labutti K."/>
            <person name="Andreopoulos B."/>
            <person name="Lipzen A."/>
            <person name="Chen C."/>
            <person name="Yanf M."/>
            <person name="Daum C."/>
            <person name="Ng V."/>
            <person name="Clum A."/>
            <person name="Steindorff A."/>
            <person name="Ohm R."/>
            <person name="Martin F."/>
            <person name="Silar P."/>
            <person name="Natvig D."/>
            <person name="Lalanne C."/>
            <person name="Gautier V."/>
            <person name="Ament-Velasquez S.L."/>
            <person name="Kruys A."/>
            <person name="Hutchinson M.I."/>
            <person name="Powell A.J."/>
            <person name="Barry K."/>
            <person name="Miller A.N."/>
            <person name="Grigoriev I.V."/>
            <person name="Debuchy R."/>
            <person name="Gladieux P."/>
            <person name="Thoren M.H."/>
            <person name="Johannesson H."/>
        </authorList>
    </citation>
    <scope>NUCLEOTIDE SEQUENCE</scope>
    <source>
        <strain evidence="4">CBS 958.72</strain>
    </source>
</reference>
<dbReference type="SMART" id="SM00322">
    <property type="entry name" value="KH"/>
    <property type="match status" value="1"/>
</dbReference>
<feature type="compositionally biased region" description="Pro residues" evidence="2">
    <location>
        <begin position="457"/>
        <end position="484"/>
    </location>
</feature>
<proteinExistence type="predicted"/>
<sequence>MDDSERRSAKRSRFDQTEPEPRRHSRFDRRSRSPPAIKREPGRDRSPLSATRDVRSETPDHKPAIDPAAAAAAAAAKINAQLQARKGIQHVDVPPIRSSSATAKDGSTTPAKINGEVYISDGDYIKDIEVNDLRNRYLLTKSSTQKMIKDETGADVTTRGAYLPDKSMATPTNPPLYLHVTSTTKEGLDKAVAKIEELKQQELPQLVDERRFRRRDQEQQPPREREDRRVPWPEERIPINLESVPGFNLRAQIVGSGGSYVKHIQNETNCRVQIKGRGSGYWEGQSGQESDDDMYLHVAGADPENVKRAKELCEDLLANVKQELEDYKNRPPRNNYGDRGGYGDRPNRGPNNHSNNSYQGYNNNSHHQNNTHNYGNSAAPAAASASPTAPAGNPAAAADYASQYAQYAQYYGGADQNGAADPYAAYGGYEAYCAMYQQWYAAQNPVAAAPPGMSALAPPPPPEAAPPPPPPSVAAPPPPPPGGPPGTGGYNAHNHQRYPSSDAVKEPHSVSLKVLRLSRPSLVAQYPVQPPSSGASPAVVGLLHQPPLPASLAYPPAESHGAGHGAQPNPVPFILSPMLNLPPSFGSTYVGETFSCTLCANHDVMSQGEVAAAGAGGPGGGASLRPLAAAAAAAAATAAAAKKTIRDVRIEAEMKTPNSAAVTRLQLLTSPDQAPAASSDSAIAGGVGVDLEPGETLQKVVNFDLKEEGNHVLAVTVSYYEATDTSGRTRTFRKLYQFICKASLIVRTKPGPLPAVRVVDGGLSSSSAPGWWWRRRWVLEAQLENCSEDTMQLERVVLDLEPGLAYTDCNWEASASPKPVLHPGETEQVCFVLEEETDAAGTGRGGDAVLQEQDGRIIFGVLGISWRSEMGNRGFLETGKLGTRHVKPREPKAVAAAA</sequence>
<dbReference type="FunFam" id="3.30.1370.10:FF:000037">
    <property type="entry name" value="KH domain protein"/>
    <property type="match status" value="1"/>
</dbReference>
<dbReference type="CDD" id="cd22386">
    <property type="entry name" value="KH-I_KHDC4_rpt2"/>
    <property type="match status" value="1"/>
</dbReference>
<dbReference type="EMBL" id="JAULSN010000005">
    <property type="protein sequence ID" value="KAK3371536.1"/>
    <property type="molecule type" value="Genomic_DNA"/>
</dbReference>
<dbReference type="GO" id="GO:0003723">
    <property type="term" value="F:RNA binding"/>
    <property type="evidence" value="ECO:0007669"/>
    <property type="project" value="UniProtKB-UniRule"/>
</dbReference>
<gene>
    <name evidence="4" type="ORF">B0T24DRAFT_658331</name>
</gene>
<dbReference type="InterPro" id="IPR055427">
    <property type="entry name" value="TRAPPC13_N"/>
</dbReference>
<feature type="domain" description="K Homology" evidence="3">
    <location>
        <begin position="231"/>
        <end position="318"/>
    </location>
</feature>
<keyword evidence="5" id="KW-1185">Reference proteome</keyword>
<feature type="region of interest" description="Disordered" evidence="2">
    <location>
        <begin position="457"/>
        <end position="509"/>
    </location>
</feature>
<feature type="compositionally biased region" description="Basic and acidic residues" evidence="2">
    <location>
        <begin position="37"/>
        <end position="63"/>
    </location>
</feature>
<organism evidence="4 5">
    <name type="scientific">Lasiosphaeria ovina</name>
    <dbReference type="NCBI Taxonomy" id="92902"/>
    <lineage>
        <taxon>Eukaryota</taxon>
        <taxon>Fungi</taxon>
        <taxon>Dikarya</taxon>
        <taxon>Ascomycota</taxon>
        <taxon>Pezizomycotina</taxon>
        <taxon>Sordariomycetes</taxon>
        <taxon>Sordariomycetidae</taxon>
        <taxon>Sordariales</taxon>
        <taxon>Lasiosphaeriaceae</taxon>
        <taxon>Lasiosphaeria</taxon>
    </lineage>
</organism>
<evidence type="ECO:0000313" key="5">
    <source>
        <dbReference type="Proteomes" id="UP001287356"/>
    </source>
</evidence>
<dbReference type="Proteomes" id="UP001287356">
    <property type="component" value="Unassembled WGS sequence"/>
</dbReference>
<dbReference type="SUPFAM" id="SSF54791">
    <property type="entry name" value="Eukaryotic type KH-domain (KH-domain type I)"/>
    <property type="match status" value="2"/>
</dbReference>
<dbReference type="InterPro" id="IPR004087">
    <property type="entry name" value="KH_dom"/>
</dbReference>
<dbReference type="PANTHER" id="PTHR15744:SF0">
    <property type="entry name" value="KH HOMOLOGY DOMAIN-CONTAINING PROTEIN 4"/>
    <property type="match status" value="1"/>
</dbReference>
<evidence type="ECO:0000256" key="2">
    <source>
        <dbReference type="SAM" id="MobiDB-lite"/>
    </source>
</evidence>
<dbReference type="AlphaFoldDB" id="A0AAE0K8V9"/>
<feature type="region of interest" description="Disordered" evidence="2">
    <location>
        <begin position="324"/>
        <end position="395"/>
    </location>
</feature>
<evidence type="ECO:0000313" key="4">
    <source>
        <dbReference type="EMBL" id="KAK3371536.1"/>
    </source>
</evidence>
<dbReference type="InterPro" id="IPR031121">
    <property type="entry name" value="RIK/BLOM7"/>
</dbReference>
<feature type="region of interest" description="Disordered" evidence="2">
    <location>
        <begin position="89"/>
        <end position="108"/>
    </location>
</feature>
<dbReference type="InterPro" id="IPR055429">
    <property type="entry name" value="TRAPPC13_M"/>
</dbReference>
<name>A0AAE0K8V9_9PEZI</name>
<dbReference type="InterPro" id="IPR047890">
    <property type="entry name" value="KHDC4_KH-I_first"/>
</dbReference>
<dbReference type="CDD" id="cd22385">
    <property type="entry name" value="KH-I_KHDC4_rpt1"/>
    <property type="match status" value="1"/>
</dbReference>
<accession>A0AAE0K8V9</accession>